<evidence type="ECO:0000256" key="9">
    <source>
        <dbReference type="ARBA" id="ARBA00023065"/>
    </source>
</evidence>
<proteinExistence type="predicted"/>
<dbReference type="Pfam" id="PF00520">
    <property type="entry name" value="Ion_trans"/>
    <property type="match status" value="1"/>
</dbReference>
<feature type="compositionally biased region" description="Pro residues" evidence="12">
    <location>
        <begin position="1"/>
        <end position="21"/>
    </location>
</feature>
<dbReference type="Gene3D" id="1.10.287.70">
    <property type="match status" value="1"/>
</dbReference>
<dbReference type="EMBL" id="WKJJ01000015">
    <property type="protein sequence ID" value="MRV74448.1"/>
    <property type="molecule type" value="Genomic_DNA"/>
</dbReference>
<keyword evidence="4 13" id="KW-0812">Transmembrane</keyword>
<keyword evidence="3" id="KW-0633">Potassium transport</keyword>
<feature type="transmembrane region" description="Helical" evidence="13">
    <location>
        <begin position="87"/>
        <end position="108"/>
    </location>
</feature>
<comment type="caution">
    <text evidence="15">The sequence shown here is derived from an EMBL/GenBank/DDBJ whole genome shotgun (WGS) entry which is preliminary data.</text>
</comment>
<keyword evidence="10 13" id="KW-0472">Membrane</keyword>
<evidence type="ECO:0000256" key="5">
    <source>
        <dbReference type="ARBA" id="ARBA00022826"/>
    </source>
</evidence>
<dbReference type="InterPro" id="IPR005821">
    <property type="entry name" value="Ion_trans_dom"/>
</dbReference>
<keyword evidence="16" id="KW-1185">Reference proteome</keyword>
<reference evidence="15 16" key="1">
    <citation type="submission" date="2019-11" db="EMBL/GenBank/DDBJ databases">
        <title>Novel species isolated from a subtropical stream in China.</title>
        <authorList>
            <person name="Lu H."/>
        </authorList>
    </citation>
    <scope>NUCLEOTIDE SEQUENCE [LARGE SCALE GENOMIC DNA]</scope>
    <source>
        <strain evidence="15 16">FT92W</strain>
    </source>
</reference>
<dbReference type="SUPFAM" id="SSF81324">
    <property type="entry name" value="Voltage-gated potassium channels"/>
    <property type="match status" value="1"/>
</dbReference>
<feature type="transmembrane region" description="Helical" evidence="13">
    <location>
        <begin position="120"/>
        <end position="138"/>
    </location>
</feature>
<dbReference type="PANTHER" id="PTHR11537">
    <property type="entry name" value="VOLTAGE-GATED POTASSIUM CHANNEL"/>
    <property type="match status" value="1"/>
</dbReference>
<protein>
    <submittedName>
        <fullName evidence="15">Ion transporter</fullName>
    </submittedName>
</protein>
<evidence type="ECO:0000259" key="14">
    <source>
        <dbReference type="Pfam" id="PF00520"/>
    </source>
</evidence>
<accession>A0A7X2LUZ6</accession>
<evidence type="ECO:0000313" key="16">
    <source>
        <dbReference type="Proteomes" id="UP000446768"/>
    </source>
</evidence>
<evidence type="ECO:0000313" key="15">
    <source>
        <dbReference type="EMBL" id="MRV74448.1"/>
    </source>
</evidence>
<evidence type="ECO:0000256" key="1">
    <source>
        <dbReference type="ARBA" id="ARBA00004141"/>
    </source>
</evidence>
<evidence type="ECO:0000256" key="4">
    <source>
        <dbReference type="ARBA" id="ARBA00022692"/>
    </source>
</evidence>
<feature type="transmembrane region" description="Helical" evidence="13">
    <location>
        <begin position="242"/>
        <end position="267"/>
    </location>
</feature>
<dbReference type="GO" id="GO:0005249">
    <property type="term" value="F:voltage-gated potassium channel activity"/>
    <property type="evidence" value="ECO:0007669"/>
    <property type="project" value="InterPro"/>
</dbReference>
<name>A0A7X2LUZ6_9BURK</name>
<evidence type="ECO:0000256" key="6">
    <source>
        <dbReference type="ARBA" id="ARBA00022882"/>
    </source>
</evidence>
<gene>
    <name evidence="15" type="ORF">GJ700_22320</name>
</gene>
<dbReference type="Proteomes" id="UP000446768">
    <property type="component" value="Unassembled WGS sequence"/>
</dbReference>
<keyword evidence="5" id="KW-0631">Potassium channel</keyword>
<keyword evidence="7" id="KW-0630">Potassium</keyword>
<organism evidence="15 16">
    <name type="scientific">Pseudoduganella rivuli</name>
    <dbReference type="NCBI Taxonomy" id="2666085"/>
    <lineage>
        <taxon>Bacteria</taxon>
        <taxon>Pseudomonadati</taxon>
        <taxon>Pseudomonadota</taxon>
        <taxon>Betaproteobacteria</taxon>
        <taxon>Burkholderiales</taxon>
        <taxon>Oxalobacteraceae</taxon>
        <taxon>Telluria group</taxon>
        <taxon>Pseudoduganella</taxon>
    </lineage>
</organism>
<comment type="subcellular location">
    <subcellularLocation>
        <location evidence="1">Membrane</location>
        <topology evidence="1">Multi-pass membrane protein</topology>
    </subcellularLocation>
</comment>
<dbReference type="InterPro" id="IPR028325">
    <property type="entry name" value="VG_K_chnl"/>
</dbReference>
<evidence type="ECO:0000256" key="11">
    <source>
        <dbReference type="ARBA" id="ARBA00023303"/>
    </source>
</evidence>
<dbReference type="Gene3D" id="1.20.120.350">
    <property type="entry name" value="Voltage-gated potassium channels. Chain C"/>
    <property type="match status" value="1"/>
</dbReference>
<dbReference type="PANTHER" id="PTHR11537:SF254">
    <property type="entry name" value="POTASSIUM VOLTAGE-GATED CHANNEL PROTEIN SHAB"/>
    <property type="match status" value="1"/>
</dbReference>
<evidence type="ECO:0000256" key="12">
    <source>
        <dbReference type="SAM" id="MobiDB-lite"/>
    </source>
</evidence>
<feature type="domain" description="Ion transport" evidence="14">
    <location>
        <begin position="55"/>
        <end position="268"/>
    </location>
</feature>
<feature type="region of interest" description="Disordered" evidence="12">
    <location>
        <begin position="1"/>
        <end position="32"/>
    </location>
</feature>
<evidence type="ECO:0000256" key="13">
    <source>
        <dbReference type="SAM" id="Phobius"/>
    </source>
</evidence>
<dbReference type="PRINTS" id="PR00169">
    <property type="entry name" value="KCHANNEL"/>
</dbReference>
<keyword evidence="11" id="KW-0407">Ion channel</keyword>
<dbReference type="InterPro" id="IPR027359">
    <property type="entry name" value="Volt_channel_dom_sf"/>
</dbReference>
<sequence length="305" mass="33272">MAKPSPPSAPHRAPPNVPAPPAASSDPHQHFGKPEGGWRARLYAVIFESDTRAGRLFDLVLIAVIVLSVAAVVLSSLAPVARKHGHLLLAAEWVFTVVFTIEYIGRLLCVKRPDRYARSFFGVIDLLAVLPSYISLFIPQAHVLLDIRILRLLRMFRIFKLTLYIDEYGMLGRALLASRRKILVFLSVVMLIVFVLGTVMYVVEGPEHGYTSIPTAVYWAISTVTTVGFGDLVPKTDLGRTVASLMMLLGWGILAVPTGIISSEMAYQRGGGDRPRRACPSCGSGGHEVTARYCKDCGAALTEQA</sequence>
<evidence type="ECO:0000256" key="10">
    <source>
        <dbReference type="ARBA" id="ARBA00023136"/>
    </source>
</evidence>
<keyword evidence="9" id="KW-0406">Ion transport</keyword>
<evidence type="ECO:0000256" key="8">
    <source>
        <dbReference type="ARBA" id="ARBA00022989"/>
    </source>
</evidence>
<dbReference type="GO" id="GO:0001508">
    <property type="term" value="P:action potential"/>
    <property type="evidence" value="ECO:0007669"/>
    <property type="project" value="TreeGrafter"/>
</dbReference>
<keyword evidence="8 13" id="KW-1133">Transmembrane helix</keyword>
<evidence type="ECO:0000256" key="3">
    <source>
        <dbReference type="ARBA" id="ARBA00022538"/>
    </source>
</evidence>
<dbReference type="RefSeq" id="WP_154378057.1">
    <property type="nucleotide sequence ID" value="NZ_WKJJ01000015.1"/>
</dbReference>
<dbReference type="AlphaFoldDB" id="A0A7X2LUZ6"/>
<evidence type="ECO:0000256" key="2">
    <source>
        <dbReference type="ARBA" id="ARBA00022448"/>
    </source>
</evidence>
<feature type="transmembrane region" description="Helical" evidence="13">
    <location>
        <begin position="59"/>
        <end position="81"/>
    </location>
</feature>
<feature type="transmembrane region" description="Helical" evidence="13">
    <location>
        <begin position="183"/>
        <end position="203"/>
    </location>
</feature>
<keyword evidence="2" id="KW-0813">Transport</keyword>
<keyword evidence="6" id="KW-0851">Voltage-gated channel</keyword>
<evidence type="ECO:0000256" key="7">
    <source>
        <dbReference type="ARBA" id="ARBA00022958"/>
    </source>
</evidence>
<dbReference type="GO" id="GO:0008076">
    <property type="term" value="C:voltage-gated potassium channel complex"/>
    <property type="evidence" value="ECO:0007669"/>
    <property type="project" value="InterPro"/>
</dbReference>